<name>A0AAV4LNP2_BABCB</name>
<evidence type="ECO:0000313" key="3">
    <source>
        <dbReference type="Proteomes" id="UP001497744"/>
    </source>
</evidence>
<organism evidence="2 3">
    <name type="scientific">Babesia caballi</name>
    <dbReference type="NCBI Taxonomy" id="5871"/>
    <lineage>
        <taxon>Eukaryota</taxon>
        <taxon>Sar</taxon>
        <taxon>Alveolata</taxon>
        <taxon>Apicomplexa</taxon>
        <taxon>Aconoidasida</taxon>
        <taxon>Piroplasmida</taxon>
        <taxon>Babesiidae</taxon>
        <taxon>Babesia</taxon>
    </lineage>
</organism>
<reference evidence="2 3" key="1">
    <citation type="submission" date="2021-06" db="EMBL/GenBank/DDBJ databases">
        <title>Genome sequence of Babesia caballi.</title>
        <authorList>
            <person name="Yamagishi J."/>
            <person name="Kidaka T."/>
            <person name="Ochi A."/>
        </authorList>
    </citation>
    <scope>NUCLEOTIDE SEQUENCE [LARGE SCALE GENOMIC DNA]</scope>
    <source>
        <strain evidence="2">USDA-D6B2</strain>
    </source>
</reference>
<comment type="caution">
    <text evidence="2">The sequence shown here is derived from an EMBL/GenBank/DDBJ whole genome shotgun (WGS) entry which is preliminary data.</text>
</comment>
<keyword evidence="3" id="KW-1185">Reference proteome</keyword>
<keyword evidence="1" id="KW-0732">Signal</keyword>
<dbReference type="AlphaFoldDB" id="A0AAV4LNP2"/>
<dbReference type="EMBL" id="BPLF01000001">
    <property type="protein sequence ID" value="GIX61461.1"/>
    <property type="molecule type" value="Genomic_DNA"/>
</dbReference>
<feature type="signal peptide" evidence="1">
    <location>
        <begin position="1"/>
        <end position="19"/>
    </location>
</feature>
<evidence type="ECO:0000313" key="2">
    <source>
        <dbReference type="EMBL" id="GIX61461.1"/>
    </source>
</evidence>
<sequence length="115" mass="13294">MIDMLILITLPFVTMLIQIEELSWQEVILAYREKLVEERDRGCHCLERTGEAGGSGSRRGHLGRFKLKYIDKETGNLVGIGSKAFDQRVSQIFQRWPRLKQLPIQMPHESEQVAK</sequence>
<evidence type="ECO:0000256" key="1">
    <source>
        <dbReference type="SAM" id="SignalP"/>
    </source>
</evidence>
<dbReference type="GeneID" id="94192944"/>
<protein>
    <submittedName>
        <fullName evidence="2">YicC family protein</fullName>
    </submittedName>
</protein>
<accession>A0AAV4LNP2</accession>
<dbReference type="Proteomes" id="UP001497744">
    <property type="component" value="Unassembled WGS sequence"/>
</dbReference>
<gene>
    <name evidence="2" type="ORF">BcabD6B2_08960</name>
</gene>
<dbReference type="RefSeq" id="XP_067713532.1">
    <property type="nucleotide sequence ID" value="XM_067857431.1"/>
</dbReference>
<feature type="chain" id="PRO_5043752738" evidence="1">
    <location>
        <begin position="20"/>
        <end position="115"/>
    </location>
</feature>
<proteinExistence type="predicted"/>